<evidence type="ECO:0000313" key="12">
    <source>
        <dbReference type="Proteomes" id="UP000263273"/>
    </source>
</evidence>
<comment type="caution">
    <text evidence="11">The sequence shown here is derived from an EMBL/GenBank/DDBJ whole genome shotgun (WGS) entry which is preliminary data.</text>
</comment>
<evidence type="ECO:0000256" key="8">
    <source>
        <dbReference type="ARBA" id="ARBA00023136"/>
    </source>
</evidence>
<proteinExistence type="inferred from homology"/>
<keyword evidence="5" id="KW-0592">Phosphate transport</keyword>
<dbReference type="PANTHER" id="PTHR30425">
    <property type="entry name" value="PHOSPHATE TRANSPORT SYSTEM PERMEASE PROTEIN PST"/>
    <property type="match status" value="1"/>
</dbReference>
<evidence type="ECO:0000256" key="1">
    <source>
        <dbReference type="ARBA" id="ARBA00004651"/>
    </source>
</evidence>
<keyword evidence="4" id="KW-1003">Cell membrane</keyword>
<dbReference type="EMBL" id="DNZF01000175">
    <property type="protein sequence ID" value="HBK53874.1"/>
    <property type="molecule type" value="Genomic_DNA"/>
</dbReference>
<dbReference type="GO" id="GO:0005886">
    <property type="term" value="C:plasma membrane"/>
    <property type="evidence" value="ECO:0007669"/>
    <property type="project" value="UniProtKB-SubCell"/>
</dbReference>
<feature type="non-terminal residue" evidence="11">
    <location>
        <position position="236"/>
    </location>
</feature>
<gene>
    <name evidence="11" type="ORF">DDZ44_08065</name>
</gene>
<keyword evidence="6 9" id="KW-0812">Transmembrane</keyword>
<evidence type="ECO:0000256" key="4">
    <source>
        <dbReference type="ARBA" id="ARBA00022475"/>
    </source>
</evidence>
<evidence type="ECO:0000256" key="9">
    <source>
        <dbReference type="RuleBase" id="RU363032"/>
    </source>
</evidence>
<dbReference type="CDD" id="cd06261">
    <property type="entry name" value="TM_PBP2"/>
    <property type="match status" value="1"/>
</dbReference>
<dbReference type="Proteomes" id="UP000263273">
    <property type="component" value="Unassembled WGS sequence"/>
</dbReference>
<evidence type="ECO:0000313" key="11">
    <source>
        <dbReference type="EMBL" id="HBK53874.1"/>
    </source>
</evidence>
<dbReference type="STRING" id="378794.GCA_001570625_00749"/>
<dbReference type="InterPro" id="IPR000515">
    <property type="entry name" value="MetI-like"/>
</dbReference>
<dbReference type="PROSITE" id="PS50928">
    <property type="entry name" value="ABC_TM1"/>
    <property type="match status" value="1"/>
</dbReference>
<dbReference type="SUPFAM" id="SSF161098">
    <property type="entry name" value="MetI-like"/>
    <property type="match status" value="1"/>
</dbReference>
<evidence type="ECO:0000256" key="5">
    <source>
        <dbReference type="ARBA" id="ARBA00022592"/>
    </source>
</evidence>
<feature type="transmembrane region" description="Helical" evidence="9">
    <location>
        <begin position="37"/>
        <end position="57"/>
    </location>
</feature>
<evidence type="ECO:0000256" key="6">
    <source>
        <dbReference type="ARBA" id="ARBA00022692"/>
    </source>
</evidence>
<feature type="transmembrane region" description="Helical" evidence="9">
    <location>
        <begin position="93"/>
        <end position="117"/>
    </location>
</feature>
<keyword evidence="3 9" id="KW-0813">Transport</keyword>
<keyword evidence="7 9" id="KW-1133">Transmembrane helix</keyword>
<feature type="domain" description="ABC transmembrane type-1" evidence="10">
    <location>
        <begin position="102"/>
        <end position="236"/>
    </location>
</feature>
<feature type="transmembrane region" description="Helical" evidence="9">
    <location>
        <begin position="137"/>
        <end position="166"/>
    </location>
</feature>
<evidence type="ECO:0000256" key="7">
    <source>
        <dbReference type="ARBA" id="ARBA00022989"/>
    </source>
</evidence>
<dbReference type="GO" id="GO:0055085">
    <property type="term" value="P:transmembrane transport"/>
    <property type="evidence" value="ECO:0007669"/>
    <property type="project" value="InterPro"/>
</dbReference>
<dbReference type="Gene3D" id="1.10.3720.10">
    <property type="entry name" value="MetI-like"/>
    <property type="match status" value="1"/>
</dbReference>
<evidence type="ECO:0000256" key="2">
    <source>
        <dbReference type="ARBA" id="ARBA00007069"/>
    </source>
</evidence>
<dbReference type="InterPro" id="IPR051124">
    <property type="entry name" value="Phosphate_Transport_Permease"/>
</dbReference>
<dbReference type="InterPro" id="IPR035906">
    <property type="entry name" value="MetI-like_sf"/>
</dbReference>
<dbReference type="PANTHER" id="PTHR30425:SF1">
    <property type="entry name" value="PHOSPHATE TRANSPORT SYSTEM PERMEASE PROTEIN PSTC"/>
    <property type="match status" value="1"/>
</dbReference>
<keyword evidence="8 9" id="KW-0472">Membrane</keyword>
<feature type="transmembrane region" description="Helical" evidence="9">
    <location>
        <begin position="186"/>
        <end position="210"/>
    </location>
</feature>
<comment type="subcellular location">
    <subcellularLocation>
        <location evidence="1 9">Cell membrane</location>
        <topology evidence="1 9">Multi-pass membrane protein</topology>
    </subcellularLocation>
</comment>
<reference evidence="11 12" key="1">
    <citation type="journal article" date="2018" name="Nat. Biotechnol.">
        <title>A standardized bacterial taxonomy based on genome phylogeny substantially revises the tree of life.</title>
        <authorList>
            <person name="Parks D.H."/>
            <person name="Chuvochina M."/>
            <person name="Waite D.W."/>
            <person name="Rinke C."/>
            <person name="Skarshewski A."/>
            <person name="Chaumeil P.A."/>
            <person name="Hugenholtz P."/>
        </authorList>
    </citation>
    <scope>NUCLEOTIDE SEQUENCE [LARGE SCALE GENOMIC DNA]</scope>
    <source>
        <strain evidence="11">UBA10948</strain>
    </source>
</reference>
<sequence length="236" mass="25700">MQSFETSSPEEKLFAVRIETKNRLNLISVRDSISEKLVFLLTTASAIVIVFIFIFIVKEAAAVLQVNSINFVTTSGFDQQIINAYNAPADKPIWQFGALGLLLGTLTTTLGALLLAVPMGMSTAIVITELAPVRLRYILRIVIRLLASIPSVIYGLIGLMVVVPFIQELLISSELQIRYIDRFQLAGNSMLAGIVVLSIMIVPIITALAVDAINAVPHHYKEAALALGISHWGTIL</sequence>
<evidence type="ECO:0000256" key="3">
    <source>
        <dbReference type="ARBA" id="ARBA00022448"/>
    </source>
</evidence>
<protein>
    <recommendedName>
        <fullName evidence="10">ABC transmembrane type-1 domain-containing protein</fullName>
    </recommendedName>
</protein>
<comment type="similarity">
    <text evidence="2">Belongs to the binding-protein-dependent transport system permease family. CysTW subfamily.</text>
</comment>
<dbReference type="AlphaFoldDB" id="A0A354YXD9"/>
<dbReference type="Pfam" id="PF00528">
    <property type="entry name" value="BPD_transp_1"/>
    <property type="match status" value="1"/>
</dbReference>
<evidence type="ECO:0000259" key="10">
    <source>
        <dbReference type="PROSITE" id="PS50928"/>
    </source>
</evidence>
<organism evidence="11 12">
    <name type="scientific">Syntrophomonas wolfei</name>
    <dbReference type="NCBI Taxonomy" id="863"/>
    <lineage>
        <taxon>Bacteria</taxon>
        <taxon>Bacillati</taxon>
        <taxon>Bacillota</taxon>
        <taxon>Clostridia</taxon>
        <taxon>Eubacteriales</taxon>
        <taxon>Syntrophomonadaceae</taxon>
        <taxon>Syntrophomonas</taxon>
    </lineage>
</organism>
<name>A0A354YXD9_9FIRM</name>
<accession>A0A354YXD9</accession>
<dbReference type="GO" id="GO:0006817">
    <property type="term" value="P:phosphate ion transport"/>
    <property type="evidence" value="ECO:0007669"/>
    <property type="project" value="UniProtKB-KW"/>
</dbReference>